<keyword evidence="2" id="KW-0732">Signal</keyword>
<evidence type="ECO:0000256" key="1">
    <source>
        <dbReference type="ARBA" id="ARBA00008858"/>
    </source>
</evidence>
<dbReference type="GO" id="GO:0008081">
    <property type="term" value="F:phosphoric diester hydrolase activity"/>
    <property type="evidence" value="ECO:0007669"/>
    <property type="project" value="InterPro"/>
</dbReference>
<feature type="signal peptide" evidence="2">
    <location>
        <begin position="1"/>
        <end position="19"/>
    </location>
</feature>
<gene>
    <name evidence="3" type="ORF">EI97DRAFT_498301</name>
</gene>
<dbReference type="InterPro" id="IPR051236">
    <property type="entry name" value="HAT_RTT109-like"/>
</dbReference>
<dbReference type="OrthoDB" id="4153866at2759"/>
<accession>A0A6A6JYA8</accession>
<name>A0A6A6JYA8_WESOR</name>
<dbReference type="Proteomes" id="UP000800097">
    <property type="component" value="Unassembled WGS sequence"/>
</dbReference>
<keyword evidence="4" id="KW-1185">Reference proteome</keyword>
<dbReference type="GeneID" id="54555720"/>
<dbReference type="PANTHER" id="PTHR31571">
    <property type="entry name" value="ALTERED INHERITANCE OF MITOCHONDRIA PROTEIN 6"/>
    <property type="match status" value="1"/>
</dbReference>
<dbReference type="EMBL" id="ML986485">
    <property type="protein sequence ID" value="KAF2280009.1"/>
    <property type="molecule type" value="Genomic_DNA"/>
</dbReference>
<protein>
    <recommendedName>
        <fullName evidence="5">Altered inheritance of mitochondria protein 6</fullName>
    </recommendedName>
</protein>
<evidence type="ECO:0000313" key="3">
    <source>
        <dbReference type="EMBL" id="KAF2280009.1"/>
    </source>
</evidence>
<dbReference type="SUPFAM" id="SSF51695">
    <property type="entry name" value="PLC-like phosphodiesterases"/>
    <property type="match status" value="1"/>
</dbReference>
<dbReference type="AlphaFoldDB" id="A0A6A6JYA8"/>
<organism evidence="3 4">
    <name type="scientific">Westerdykella ornata</name>
    <dbReference type="NCBI Taxonomy" id="318751"/>
    <lineage>
        <taxon>Eukaryota</taxon>
        <taxon>Fungi</taxon>
        <taxon>Dikarya</taxon>
        <taxon>Ascomycota</taxon>
        <taxon>Pezizomycotina</taxon>
        <taxon>Dothideomycetes</taxon>
        <taxon>Pleosporomycetidae</taxon>
        <taxon>Pleosporales</taxon>
        <taxon>Sporormiaceae</taxon>
        <taxon>Westerdykella</taxon>
    </lineage>
</organism>
<dbReference type="InterPro" id="IPR017946">
    <property type="entry name" value="PLC-like_Pdiesterase_TIM-brl"/>
</dbReference>
<comment type="similarity">
    <text evidence="1">Belongs to the AIM6 family.</text>
</comment>
<dbReference type="PANTHER" id="PTHR31571:SF5">
    <property type="entry name" value="ALTERED INHERITANCE OF MITOCHONDRIA PROTEIN 6"/>
    <property type="match status" value="1"/>
</dbReference>
<evidence type="ECO:0000313" key="4">
    <source>
        <dbReference type="Proteomes" id="UP000800097"/>
    </source>
</evidence>
<reference evidence="3" key="1">
    <citation type="journal article" date="2020" name="Stud. Mycol.">
        <title>101 Dothideomycetes genomes: a test case for predicting lifestyles and emergence of pathogens.</title>
        <authorList>
            <person name="Haridas S."/>
            <person name="Albert R."/>
            <person name="Binder M."/>
            <person name="Bloem J."/>
            <person name="Labutti K."/>
            <person name="Salamov A."/>
            <person name="Andreopoulos B."/>
            <person name="Baker S."/>
            <person name="Barry K."/>
            <person name="Bills G."/>
            <person name="Bluhm B."/>
            <person name="Cannon C."/>
            <person name="Castanera R."/>
            <person name="Culley D."/>
            <person name="Daum C."/>
            <person name="Ezra D."/>
            <person name="Gonzalez J."/>
            <person name="Henrissat B."/>
            <person name="Kuo A."/>
            <person name="Liang C."/>
            <person name="Lipzen A."/>
            <person name="Lutzoni F."/>
            <person name="Magnuson J."/>
            <person name="Mondo S."/>
            <person name="Nolan M."/>
            <person name="Ohm R."/>
            <person name="Pangilinan J."/>
            <person name="Park H.-J."/>
            <person name="Ramirez L."/>
            <person name="Alfaro M."/>
            <person name="Sun H."/>
            <person name="Tritt A."/>
            <person name="Yoshinaga Y."/>
            <person name="Zwiers L.-H."/>
            <person name="Turgeon B."/>
            <person name="Goodwin S."/>
            <person name="Spatafora J."/>
            <person name="Crous P."/>
            <person name="Grigoriev I."/>
        </authorList>
    </citation>
    <scope>NUCLEOTIDE SEQUENCE</scope>
    <source>
        <strain evidence="3">CBS 379.55</strain>
    </source>
</reference>
<feature type="chain" id="PRO_5025363054" description="Altered inheritance of mitochondria protein 6" evidence="2">
    <location>
        <begin position="20"/>
        <end position="333"/>
    </location>
</feature>
<sequence>MHYIPELICLSLAISGASAAAIPDVSSTLQNVLKNTDRSNSYRYPTDFTRGIVPKAIHSHNDYWRDVPFYTALSYGAISIEADVWLINGTLYVGHDTSSLTPTRTLQSLYLDPLLSTLHLLNPPPTSPFTTSPTKRGLFDTSPSQPLYLHIDLKTPGPTTWPAVLAALQPLRAHGYLTTYNLTSGTWTDSAITVIGTGNTPLDLVRGAQGVRDAFWDAPLALLNSSLYADVTRFEAPVASTDLIEAVGEIRGLEGLGERQRRVVQEQVGWARERGMLARYWNAPAWPVKVRNAVWKGLWEGGVGLLGVDDLQGGAVSYMGLMERVGCERECCS</sequence>
<evidence type="ECO:0008006" key="5">
    <source>
        <dbReference type="Google" id="ProtNLM"/>
    </source>
</evidence>
<dbReference type="RefSeq" id="XP_033657548.1">
    <property type="nucleotide sequence ID" value="XM_033802545.1"/>
</dbReference>
<evidence type="ECO:0000256" key="2">
    <source>
        <dbReference type="SAM" id="SignalP"/>
    </source>
</evidence>
<dbReference type="GO" id="GO:0006629">
    <property type="term" value="P:lipid metabolic process"/>
    <property type="evidence" value="ECO:0007669"/>
    <property type="project" value="InterPro"/>
</dbReference>
<proteinExistence type="inferred from homology"/>